<dbReference type="Pfam" id="PF08323">
    <property type="entry name" value="Glyco_transf_5"/>
    <property type="match status" value="1"/>
</dbReference>
<evidence type="ECO:0000256" key="4">
    <source>
        <dbReference type="ARBA" id="ARBA00022676"/>
    </source>
</evidence>
<keyword evidence="6 7" id="KW-0320">Glycogen biosynthesis</keyword>
<keyword evidence="4 7" id="KW-0328">Glycosyltransferase</keyword>
<keyword evidence="5 7" id="KW-0808">Transferase</keyword>
<evidence type="ECO:0000256" key="7">
    <source>
        <dbReference type="HAMAP-Rule" id="MF_00484"/>
    </source>
</evidence>
<comment type="function">
    <text evidence="2 7">Synthesizes alpha-1,4-glucan chains using ADP-glucose.</text>
</comment>
<evidence type="ECO:0000256" key="1">
    <source>
        <dbReference type="ARBA" id="ARBA00001478"/>
    </source>
</evidence>
<dbReference type="InterPro" id="IPR001296">
    <property type="entry name" value="Glyco_trans_1"/>
</dbReference>
<sequence length="479" mass="54297">MKKKVLFVASECTPFVKTGGLADVIGSLPQALQHYTETDVRVILPLHQTIIANWEEQLEYVTSIDVSIGWRKQEAKLYQFCYKGIHYYFVGNDYYFARQDIYGYYDDGERYIFFCQAVSQLLPQLAFQADILHAHDWQAGLALAFAKISSPQSSMKTVFTIHNIKYQGIIPKDAYDDLFNLAPEHMGGLEWNGLLNCMKSGLFHADKITTVSPTYAAEIMTPYYGEGLYSLLAERQSDVVGIINGIDIDEYNPETDQHLIAPYEAAGTAKQQNKLALQRKLGLPVNREKPLYAIVSRLVEQKGLYLVKEILDEFLQEDVQFVVLGSGDAQFEQFFGQAAERNKEKLAVFIGFDEGLARQVYAASDFFVMPSLFEPCGLAQLIALQYKSAPIVRETGGLKDTVTPFNEHTGLGNGFSFTNYNAHDLLHTLKYALHTYYDTDQWSILMENIQQSTFSWKESADEYAKLYLSFGEALHTKKE</sequence>
<dbReference type="EMBL" id="JBHUHO010000031">
    <property type="protein sequence ID" value="MFD2116647.1"/>
    <property type="molecule type" value="Genomic_DNA"/>
</dbReference>
<dbReference type="HAMAP" id="MF_00484">
    <property type="entry name" value="Glycogen_synth"/>
    <property type="match status" value="1"/>
</dbReference>
<accession>A0ABW4YLN8</accession>
<feature type="domain" description="Glycosyl transferase family 1" evidence="8">
    <location>
        <begin position="285"/>
        <end position="435"/>
    </location>
</feature>
<dbReference type="CDD" id="cd03791">
    <property type="entry name" value="GT5_Glycogen_synthase_DULL1-like"/>
    <property type="match status" value="1"/>
</dbReference>
<proteinExistence type="inferred from homology"/>
<name>A0ABW4YLN8_9BACL</name>
<comment type="catalytic activity">
    <reaction evidence="1 7">
        <text>[(1-&gt;4)-alpha-D-glucosyl](n) + ADP-alpha-D-glucose = [(1-&gt;4)-alpha-D-glucosyl](n+1) + ADP + H(+)</text>
        <dbReference type="Rhea" id="RHEA:18189"/>
        <dbReference type="Rhea" id="RHEA-COMP:9584"/>
        <dbReference type="Rhea" id="RHEA-COMP:9587"/>
        <dbReference type="ChEBI" id="CHEBI:15378"/>
        <dbReference type="ChEBI" id="CHEBI:15444"/>
        <dbReference type="ChEBI" id="CHEBI:57498"/>
        <dbReference type="ChEBI" id="CHEBI:456216"/>
        <dbReference type="EC" id="2.4.1.21"/>
    </reaction>
</comment>
<evidence type="ECO:0000259" key="8">
    <source>
        <dbReference type="Pfam" id="PF00534"/>
    </source>
</evidence>
<dbReference type="Proteomes" id="UP001597362">
    <property type="component" value="Unassembled WGS sequence"/>
</dbReference>
<dbReference type="InterPro" id="IPR013534">
    <property type="entry name" value="Starch_synth_cat_dom"/>
</dbReference>
<dbReference type="Pfam" id="PF00534">
    <property type="entry name" value="Glycos_transf_1"/>
    <property type="match status" value="1"/>
</dbReference>
<dbReference type="RefSeq" id="WP_377773146.1">
    <property type="nucleotide sequence ID" value="NZ_JBHUHO010000031.1"/>
</dbReference>
<evidence type="ECO:0000256" key="5">
    <source>
        <dbReference type="ARBA" id="ARBA00022679"/>
    </source>
</evidence>
<evidence type="ECO:0000313" key="11">
    <source>
        <dbReference type="Proteomes" id="UP001597362"/>
    </source>
</evidence>
<keyword evidence="11" id="KW-1185">Reference proteome</keyword>
<feature type="binding site" evidence="7">
    <location>
        <position position="17"/>
    </location>
    <ligand>
        <name>ADP-alpha-D-glucose</name>
        <dbReference type="ChEBI" id="CHEBI:57498"/>
    </ligand>
</feature>
<evidence type="ECO:0000256" key="3">
    <source>
        <dbReference type="ARBA" id="ARBA00010281"/>
    </source>
</evidence>
<dbReference type="NCBIfam" id="TIGR02095">
    <property type="entry name" value="glgA"/>
    <property type="match status" value="1"/>
</dbReference>
<comment type="similarity">
    <text evidence="3 7">Belongs to the glycosyltransferase 1 family. Bacterial/plant glycogen synthase subfamily.</text>
</comment>
<organism evidence="10 11">
    <name type="scientific">Paenibacillus yanchengensis</name>
    <dbReference type="NCBI Taxonomy" id="2035833"/>
    <lineage>
        <taxon>Bacteria</taxon>
        <taxon>Bacillati</taxon>
        <taxon>Bacillota</taxon>
        <taxon>Bacilli</taxon>
        <taxon>Bacillales</taxon>
        <taxon>Paenibacillaceae</taxon>
        <taxon>Paenibacillus</taxon>
    </lineage>
</organism>
<dbReference type="SUPFAM" id="SSF53756">
    <property type="entry name" value="UDP-Glycosyltransferase/glycogen phosphorylase"/>
    <property type="match status" value="1"/>
</dbReference>
<feature type="domain" description="Starch synthase catalytic" evidence="9">
    <location>
        <begin position="4"/>
        <end position="233"/>
    </location>
</feature>
<dbReference type="GO" id="GO:0009011">
    <property type="term" value="F:alpha-1,4-glucan glucosyltransferase (ADP-glucose donor) activity"/>
    <property type="evidence" value="ECO:0007669"/>
    <property type="project" value="UniProtKB-EC"/>
</dbReference>
<evidence type="ECO:0000259" key="9">
    <source>
        <dbReference type="Pfam" id="PF08323"/>
    </source>
</evidence>
<dbReference type="InterPro" id="IPR011835">
    <property type="entry name" value="GS/SS"/>
</dbReference>
<comment type="pathway">
    <text evidence="7">Glycan biosynthesis; glycogen biosynthesis.</text>
</comment>
<evidence type="ECO:0000256" key="2">
    <source>
        <dbReference type="ARBA" id="ARBA00002764"/>
    </source>
</evidence>
<dbReference type="PANTHER" id="PTHR45825:SF11">
    <property type="entry name" value="ALPHA AMYLASE DOMAIN-CONTAINING PROTEIN"/>
    <property type="match status" value="1"/>
</dbReference>
<comment type="caution">
    <text evidence="10">The sequence shown here is derived from an EMBL/GenBank/DDBJ whole genome shotgun (WGS) entry which is preliminary data.</text>
</comment>
<dbReference type="Gene3D" id="3.40.50.2000">
    <property type="entry name" value="Glycogen Phosphorylase B"/>
    <property type="match status" value="2"/>
</dbReference>
<dbReference type="PANTHER" id="PTHR45825">
    <property type="entry name" value="GRANULE-BOUND STARCH SYNTHASE 1, CHLOROPLASTIC/AMYLOPLASTIC"/>
    <property type="match status" value="1"/>
</dbReference>
<reference evidence="11" key="1">
    <citation type="journal article" date="2019" name="Int. J. Syst. Evol. Microbiol.">
        <title>The Global Catalogue of Microorganisms (GCM) 10K type strain sequencing project: providing services to taxonomists for standard genome sequencing and annotation.</title>
        <authorList>
            <consortium name="The Broad Institute Genomics Platform"/>
            <consortium name="The Broad Institute Genome Sequencing Center for Infectious Disease"/>
            <person name="Wu L."/>
            <person name="Ma J."/>
        </authorList>
    </citation>
    <scope>NUCLEOTIDE SEQUENCE [LARGE SCALE GENOMIC DNA]</scope>
    <source>
        <strain evidence="11">GH52</strain>
    </source>
</reference>
<gene>
    <name evidence="7" type="primary">glgA</name>
    <name evidence="10" type="ORF">ACFSJH_13035</name>
</gene>
<protein>
    <recommendedName>
        <fullName evidence="7">Glycogen synthase</fullName>
        <ecNumber evidence="7">2.4.1.21</ecNumber>
    </recommendedName>
    <alternativeName>
        <fullName evidence="7">Starch [bacterial glycogen] synthase</fullName>
    </alternativeName>
</protein>
<evidence type="ECO:0000313" key="10">
    <source>
        <dbReference type="EMBL" id="MFD2116647.1"/>
    </source>
</evidence>
<evidence type="ECO:0000256" key="6">
    <source>
        <dbReference type="ARBA" id="ARBA00023056"/>
    </source>
</evidence>
<dbReference type="EC" id="2.4.1.21" evidence="7"/>